<dbReference type="SUPFAM" id="SSF52058">
    <property type="entry name" value="L domain-like"/>
    <property type="match status" value="1"/>
</dbReference>
<keyword evidence="1" id="KW-0433">Leucine-rich repeat</keyword>
<keyword evidence="6" id="KW-1185">Reference proteome</keyword>
<dbReference type="InterPro" id="IPR001611">
    <property type="entry name" value="Leu-rich_rpt"/>
</dbReference>
<feature type="domain" description="Protein kinase" evidence="4">
    <location>
        <begin position="288"/>
        <end position="624"/>
    </location>
</feature>
<dbReference type="InterPro" id="IPR000719">
    <property type="entry name" value="Prot_kinase_dom"/>
</dbReference>
<dbReference type="Pfam" id="PF13855">
    <property type="entry name" value="LRR_8"/>
    <property type="match status" value="1"/>
</dbReference>
<dbReference type="PROSITE" id="PS50011">
    <property type="entry name" value="PROTEIN_KINASE_DOM"/>
    <property type="match status" value="1"/>
</dbReference>
<dbReference type="Proteomes" id="UP001153712">
    <property type="component" value="Chromosome 11"/>
</dbReference>
<dbReference type="InterPro" id="IPR032675">
    <property type="entry name" value="LRR_dom_sf"/>
</dbReference>
<dbReference type="Gene3D" id="3.30.200.20">
    <property type="entry name" value="Phosphorylase Kinase, domain 1"/>
    <property type="match status" value="1"/>
</dbReference>
<dbReference type="InterPro" id="IPR011009">
    <property type="entry name" value="Kinase-like_dom_sf"/>
</dbReference>
<evidence type="ECO:0000256" key="2">
    <source>
        <dbReference type="ARBA" id="ARBA00022737"/>
    </source>
</evidence>
<dbReference type="InterPro" id="IPR003591">
    <property type="entry name" value="Leu-rich_rpt_typical-subtyp"/>
</dbReference>
<gene>
    <name evidence="5" type="ORF">PHYEVI_LOCUS2270</name>
</gene>
<evidence type="ECO:0000256" key="1">
    <source>
        <dbReference type="ARBA" id="ARBA00022614"/>
    </source>
</evidence>
<dbReference type="Gene3D" id="3.80.10.10">
    <property type="entry name" value="Ribonuclease Inhibitor"/>
    <property type="match status" value="2"/>
</dbReference>
<dbReference type="GO" id="GO:0004672">
    <property type="term" value="F:protein kinase activity"/>
    <property type="evidence" value="ECO:0007669"/>
    <property type="project" value="InterPro"/>
</dbReference>
<evidence type="ECO:0000313" key="6">
    <source>
        <dbReference type="Proteomes" id="UP001153712"/>
    </source>
</evidence>
<dbReference type="PANTHER" id="PTHR48051:SF1">
    <property type="entry name" value="RAS SUPPRESSOR PROTEIN 1"/>
    <property type="match status" value="1"/>
</dbReference>
<dbReference type="Pfam" id="PF00069">
    <property type="entry name" value="Pkinase"/>
    <property type="match status" value="1"/>
</dbReference>
<name>A0A9N9TKY1_PHYSR</name>
<proteinExistence type="predicted"/>
<sequence>MNPVYDFIQKNRVLALIEKAQKTSARNLALDDFDLTCFPDVLVGCQGLYSLNLGHNKYNNLDRFPEALRNLTQLITLNISHNPMHELSSSIGCLVSLEILWCNSCLLTQIPDEIGNLWRLQTLGARHNKITSLPIRICELINLQWLTLEDNNLSSVPKYFDNLQMLRHINFNKNNFSTLPYKFSNLKNLKYLHLQNNEFFSLPERTIFAMPFTNINLQHNPLQLEDNKMFPNVVITGMEDEILDMFGYDSDSSSDDWDHSLDSTDLNYSATDEDSDNENREVMSLNDYEQVNILGSSNTSTIFKIRHKTSGQFYVWYVIDYETFSNHQLVNIEEKFLIRSEMHHPNLLEFHEVIKEKSCMYLLVKYCKQGSLKDLMCKITNENKRFSEEFLCKIIYQIAFTIKTINLLSNISIKDIYFDDDYNVKFFNFSMDPNEKKLKSPKISSLGGIIYEACMLTKFNKKTFEKDLKTCDIYKKDFLTFIQTMLKDNRYLKKNIDKIMCNATVLYKITQWNKHKCFLQINNDKHSEYTENTYAQQLENLKEKEILLQKKEALLKEKERKLTIKEKQLDELEKQFRDTLKRPKNCLCSDKIPKENLDSTYADSLIVPTSKKLNVKEIVKPPTFSRTLSEKRIRFKGHSPLKDFNYNFNSRRSLKCAKYRKAIQQNSDEEYKNNPYKLGKQLFVTCEKDMKVTSEDVKPLRWTEENKKYAFELLRLMNKENKSSEIKHTDL</sequence>
<dbReference type="GO" id="GO:0005524">
    <property type="term" value="F:ATP binding"/>
    <property type="evidence" value="ECO:0007669"/>
    <property type="project" value="InterPro"/>
</dbReference>
<keyword evidence="2" id="KW-0677">Repeat</keyword>
<organism evidence="5 6">
    <name type="scientific">Phyllotreta striolata</name>
    <name type="common">Striped flea beetle</name>
    <name type="synonym">Crioceris striolata</name>
    <dbReference type="NCBI Taxonomy" id="444603"/>
    <lineage>
        <taxon>Eukaryota</taxon>
        <taxon>Metazoa</taxon>
        <taxon>Ecdysozoa</taxon>
        <taxon>Arthropoda</taxon>
        <taxon>Hexapoda</taxon>
        <taxon>Insecta</taxon>
        <taxon>Pterygota</taxon>
        <taxon>Neoptera</taxon>
        <taxon>Endopterygota</taxon>
        <taxon>Coleoptera</taxon>
        <taxon>Polyphaga</taxon>
        <taxon>Cucujiformia</taxon>
        <taxon>Chrysomeloidea</taxon>
        <taxon>Chrysomelidae</taxon>
        <taxon>Galerucinae</taxon>
        <taxon>Alticini</taxon>
        <taxon>Phyllotreta</taxon>
    </lineage>
</organism>
<protein>
    <recommendedName>
        <fullName evidence="4">Protein kinase domain-containing protein</fullName>
    </recommendedName>
</protein>
<keyword evidence="3" id="KW-0175">Coiled coil</keyword>
<dbReference type="InterPro" id="IPR050216">
    <property type="entry name" value="LRR_domain-containing"/>
</dbReference>
<dbReference type="AlphaFoldDB" id="A0A9N9TKY1"/>
<dbReference type="PROSITE" id="PS51450">
    <property type="entry name" value="LRR"/>
    <property type="match status" value="1"/>
</dbReference>
<accession>A0A9N9TKY1</accession>
<dbReference type="SMART" id="SM00220">
    <property type="entry name" value="S_TKc"/>
    <property type="match status" value="1"/>
</dbReference>
<evidence type="ECO:0000259" key="4">
    <source>
        <dbReference type="PROSITE" id="PS50011"/>
    </source>
</evidence>
<dbReference type="OrthoDB" id="67933at2759"/>
<dbReference type="PANTHER" id="PTHR48051">
    <property type="match status" value="1"/>
</dbReference>
<evidence type="ECO:0000256" key="3">
    <source>
        <dbReference type="SAM" id="Coils"/>
    </source>
</evidence>
<dbReference type="Gene3D" id="1.10.510.10">
    <property type="entry name" value="Transferase(Phosphotransferase) domain 1"/>
    <property type="match status" value="1"/>
</dbReference>
<feature type="coiled-coil region" evidence="3">
    <location>
        <begin position="534"/>
        <end position="582"/>
    </location>
</feature>
<dbReference type="SMART" id="SM00369">
    <property type="entry name" value="LRR_TYP"/>
    <property type="match status" value="5"/>
</dbReference>
<reference evidence="5" key="1">
    <citation type="submission" date="2022-01" db="EMBL/GenBank/DDBJ databases">
        <authorList>
            <person name="King R."/>
        </authorList>
    </citation>
    <scope>NUCLEOTIDE SEQUENCE</scope>
</reference>
<dbReference type="GO" id="GO:0005737">
    <property type="term" value="C:cytoplasm"/>
    <property type="evidence" value="ECO:0007669"/>
    <property type="project" value="TreeGrafter"/>
</dbReference>
<evidence type="ECO:0000313" key="5">
    <source>
        <dbReference type="EMBL" id="CAG9855833.1"/>
    </source>
</evidence>
<dbReference type="EMBL" id="OU900104">
    <property type="protein sequence ID" value="CAG9855833.1"/>
    <property type="molecule type" value="Genomic_DNA"/>
</dbReference>
<dbReference type="SUPFAM" id="SSF56112">
    <property type="entry name" value="Protein kinase-like (PK-like)"/>
    <property type="match status" value="1"/>
</dbReference>